<dbReference type="EMBL" id="HBEL01023693">
    <property type="protein sequence ID" value="CAD8414968.1"/>
    <property type="molecule type" value="Transcribed_RNA"/>
</dbReference>
<sequence>MSINVSRMMAARSISRVFIQQQRRNVQVAPAIGTKDEMRSEMFAQIEARVAVAKLAAAKEHSQEHEIEEMSLWLKISFMVMIPLSILGGFKDVFFSDHVHRKEGPEPDCLKIRSKPFAWECKDCAYFDLECWEKCRAKKKG</sequence>
<proteinExistence type="predicted"/>
<dbReference type="InterPro" id="IPR036418">
    <property type="entry name" value="Cyt_c_oxidase_su6a_sf"/>
</dbReference>
<reference evidence="1" key="1">
    <citation type="submission" date="2021-01" db="EMBL/GenBank/DDBJ databases">
        <authorList>
            <person name="Corre E."/>
            <person name="Pelletier E."/>
            <person name="Niang G."/>
            <person name="Scheremetjew M."/>
            <person name="Finn R."/>
            <person name="Kale V."/>
            <person name="Holt S."/>
            <person name="Cochrane G."/>
            <person name="Meng A."/>
            <person name="Brown T."/>
            <person name="Cohen L."/>
        </authorList>
    </citation>
    <scope>NUCLEOTIDE SEQUENCE</scope>
    <source>
        <strain evidence="1">CCAP1064/1</strain>
    </source>
</reference>
<dbReference type="Gene3D" id="4.10.95.10">
    <property type="entry name" value="Cytochrome c oxidase, subunit VIa"/>
    <property type="match status" value="1"/>
</dbReference>
<dbReference type="SUPFAM" id="SSF81411">
    <property type="entry name" value="Mitochondrial cytochrome c oxidase subunit VIa"/>
    <property type="match status" value="1"/>
</dbReference>
<gene>
    <name evidence="1" type="ORF">PINE0816_LOCUS11103</name>
</gene>
<evidence type="ECO:0000313" key="1">
    <source>
        <dbReference type="EMBL" id="CAD8414968.1"/>
    </source>
</evidence>
<dbReference type="AlphaFoldDB" id="A0A7S0C7M7"/>
<protein>
    <submittedName>
        <fullName evidence="1">Uncharacterized protein</fullName>
    </submittedName>
</protein>
<name>A0A7S0C7M7_9STRA</name>
<organism evidence="1">
    <name type="scientific">Proboscia inermis</name>
    <dbReference type="NCBI Taxonomy" id="420281"/>
    <lineage>
        <taxon>Eukaryota</taxon>
        <taxon>Sar</taxon>
        <taxon>Stramenopiles</taxon>
        <taxon>Ochrophyta</taxon>
        <taxon>Bacillariophyta</taxon>
        <taxon>Coscinodiscophyceae</taxon>
        <taxon>Rhizosoleniophycidae</taxon>
        <taxon>Rhizosoleniales</taxon>
        <taxon>Rhizosoleniaceae</taxon>
        <taxon>Proboscia</taxon>
    </lineage>
</organism>
<accession>A0A7S0C7M7</accession>